<protein>
    <recommendedName>
        <fullName evidence="3">Peptidase</fullName>
    </recommendedName>
</protein>
<dbReference type="Proteomes" id="UP000031163">
    <property type="component" value="Chromosome"/>
</dbReference>
<evidence type="ECO:0000313" key="1">
    <source>
        <dbReference type="EMBL" id="AJC87799.1"/>
    </source>
</evidence>
<reference evidence="1 2" key="1">
    <citation type="journal article" date="2014" name="Genome Biol. Evol.">
        <title>Comparative Genomics of the Campylobacter lari Group.</title>
        <authorList>
            <person name="Miller W.G."/>
            <person name="Yee E."/>
            <person name="Chapman M.H."/>
            <person name="Smith T.P."/>
            <person name="Bono J.L."/>
            <person name="Huynh S."/>
            <person name="Parker C.T."/>
            <person name="Vandamme P."/>
            <person name="Luong K."/>
            <person name="Korlach J."/>
        </authorList>
    </citation>
    <scope>NUCLEOTIDE SEQUENCE [LARGE SCALE GENOMIC DNA]</scope>
    <source>
        <strain evidence="1 2">NCTC 12927</strain>
    </source>
</reference>
<dbReference type="EMBL" id="CP007770">
    <property type="protein sequence ID" value="AJC87799.1"/>
    <property type="molecule type" value="Genomic_DNA"/>
</dbReference>
<dbReference type="AlphaFoldDB" id="A0A0A8H4F0"/>
<proteinExistence type="predicted"/>
<name>A0A0A8H4F0_9BACT</name>
<evidence type="ECO:0000313" key="2">
    <source>
        <dbReference type="Proteomes" id="UP000031163"/>
    </source>
</evidence>
<dbReference type="STRING" id="1031564.CINS_0835"/>
<dbReference type="RefSeq" id="WP_039650107.1">
    <property type="nucleotide sequence ID" value="NZ_CP007770.1"/>
</dbReference>
<sequence length="183" mass="21009">MNLIRSDTAKIKSVDETESILSFVMISNSNACMRWDWELGEYIEELDVGGAKYSELRTLFKDHEPSVDNAIAKIENIRIENGELVCDCIFAKDEKSQNIFKKYKDGILSDVSIGYKILKKTTDKDSIPKKILVNEFEIFELSAVWKGADKNAKKRFFDEQSQKEAKALAQARDRELELMIKTL</sequence>
<dbReference type="KEGG" id="cis:CINS_0835"/>
<dbReference type="HOGENOM" id="CLU_1472617_0_0_7"/>
<accession>A0A0A8H4F0</accession>
<dbReference type="GeneID" id="74431630"/>
<organism evidence="1 2">
    <name type="scientific">Campylobacter insulaenigrae NCTC 12927</name>
    <dbReference type="NCBI Taxonomy" id="1031564"/>
    <lineage>
        <taxon>Bacteria</taxon>
        <taxon>Pseudomonadati</taxon>
        <taxon>Campylobacterota</taxon>
        <taxon>Epsilonproteobacteria</taxon>
        <taxon>Campylobacterales</taxon>
        <taxon>Campylobacteraceae</taxon>
        <taxon>Campylobacter</taxon>
    </lineage>
</organism>
<evidence type="ECO:0008006" key="3">
    <source>
        <dbReference type="Google" id="ProtNLM"/>
    </source>
</evidence>
<gene>
    <name evidence="1" type="ORF">CINS_0835</name>
</gene>